<name>A0AA40GAN9_9HYME</name>
<gene>
    <name evidence="2" type="ORF">K0M31_011598</name>
</gene>
<dbReference type="EMBL" id="JAHYIQ010000003">
    <property type="protein sequence ID" value="KAK1133811.1"/>
    <property type="molecule type" value="Genomic_DNA"/>
</dbReference>
<evidence type="ECO:0000256" key="1">
    <source>
        <dbReference type="SAM" id="MobiDB-lite"/>
    </source>
</evidence>
<feature type="non-terminal residue" evidence="2">
    <location>
        <position position="1"/>
    </location>
</feature>
<organism evidence="2 3">
    <name type="scientific">Melipona bicolor</name>
    <dbReference type="NCBI Taxonomy" id="60889"/>
    <lineage>
        <taxon>Eukaryota</taxon>
        <taxon>Metazoa</taxon>
        <taxon>Ecdysozoa</taxon>
        <taxon>Arthropoda</taxon>
        <taxon>Hexapoda</taxon>
        <taxon>Insecta</taxon>
        <taxon>Pterygota</taxon>
        <taxon>Neoptera</taxon>
        <taxon>Endopterygota</taxon>
        <taxon>Hymenoptera</taxon>
        <taxon>Apocrita</taxon>
        <taxon>Aculeata</taxon>
        <taxon>Apoidea</taxon>
        <taxon>Anthophila</taxon>
        <taxon>Apidae</taxon>
        <taxon>Melipona</taxon>
    </lineage>
</organism>
<accession>A0AA40GAN9</accession>
<feature type="compositionally biased region" description="Basic and acidic residues" evidence="1">
    <location>
        <begin position="59"/>
        <end position="68"/>
    </location>
</feature>
<reference evidence="2" key="1">
    <citation type="submission" date="2021-10" db="EMBL/GenBank/DDBJ databases">
        <title>Melipona bicolor Genome sequencing and assembly.</title>
        <authorList>
            <person name="Araujo N.S."/>
            <person name="Arias M.C."/>
        </authorList>
    </citation>
    <scope>NUCLEOTIDE SEQUENCE</scope>
    <source>
        <strain evidence="2">USP_2M_L1-L4_2017</strain>
        <tissue evidence="2">Whole body</tissue>
    </source>
</reference>
<protein>
    <submittedName>
        <fullName evidence="2">Uncharacterized protein</fullName>
    </submittedName>
</protein>
<evidence type="ECO:0000313" key="3">
    <source>
        <dbReference type="Proteomes" id="UP001177670"/>
    </source>
</evidence>
<sequence length="84" mass="9338">KGYCSAPAGATPDARKLPCKPEEEEEAAAAAAVEEEEEEEKVEEKEEEEEEEEEEEDEGGRGRVRDKATKRCEDFSSAFAQPKC</sequence>
<feature type="compositionally biased region" description="Acidic residues" evidence="1">
    <location>
        <begin position="22"/>
        <end position="58"/>
    </location>
</feature>
<feature type="region of interest" description="Disordered" evidence="1">
    <location>
        <begin position="1"/>
        <end position="68"/>
    </location>
</feature>
<dbReference type="AlphaFoldDB" id="A0AA40GAN9"/>
<keyword evidence="3" id="KW-1185">Reference proteome</keyword>
<proteinExistence type="predicted"/>
<comment type="caution">
    <text evidence="2">The sequence shown here is derived from an EMBL/GenBank/DDBJ whole genome shotgun (WGS) entry which is preliminary data.</text>
</comment>
<evidence type="ECO:0000313" key="2">
    <source>
        <dbReference type="EMBL" id="KAK1133811.1"/>
    </source>
</evidence>
<dbReference type="Proteomes" id="UP001177670">
    <property type="component" value="Unassembled WGS sequence"/>
</dbReference>